<protein>
    <submittedName>
        <fullName evidence="1">Uncharacterized protein</fullName>
    </submittedName>
</protein>
<comment type="caution">
    <text evidence="1">The sequence shown here is derived from an EMBL/GenBank/DDBJ whole genome shotgun (WGS) entry which is preliminary data.</text>
</comment>
<reference evidence="2" key="1">
    <citation type="journal article" date="2019" name="Int. J. Syst. Evol. Microbiol.">
        <title>The Global Catalogue of Microorganisms (GCM) 10K type strain sequencing project: providing services to taxonomists for standard genome sequencing and annotation.</title>
        <authorList>
            <consortium name="The Broad Institute Genomics Platform"/>
            <consortium name="The Broad Institute Genome Sequencing Center for Infectious Disease"/>
            <person name="Wu L."/>
            <person name="Ma J."/>
        </authorList>
    </citation>
    <scope>NUCLEOTIDE SEQUENCE [LARGE SCALE GENOMIC DNA]</scope>
    <source>
        <strain evidence="2">KACC 11588</strain>
    </source>
</reference>
<dbReference type="Proteomes" id="UP001596056">
    <property type="component" value="Unassembled WGS sequence"/>
</dbReference>
<sequence length="222" mass="23237">MEHGHVVRRLPLTPMVQGRVDPRSGLALAGLVDEPDPIGPGRLGDLAGADVIRLTLGALLSPGFRELRAVERELVRRVELGGLAGATPRALEDAVGIAQALDLVPEVLIRQKLEVSPARPSPTIELALDMLAVEPNVGIPHILEGGGDPPILRAGRAIELVVPQAADGLGVRAEAAPMRTGAGAEKGTKPETCLDAEVAAVGIVAGVEVEQARRRRADLRQQ</sequence>
<dbReference type="RefSeq" id="WP_209840197.1">
    <property type="nucleotide sequence ID" value="NZ_JAGGJP010000007.1"/>
</dbReference>
<proteinExistence type="predicted"/>
<organism evidence="1 2">
    <name type="scientific">Rubellimicrobium aerolatum</name>
    <dbReference type="NCBI Taxonomy" id="490979"/>
    <lineage>
        <taxon>Bacteria</taxon>
        <taxon>Pseudomonadati</taxon>
        <taxon>Pseudomonadota</taxon>
        <taxon>Alphaproteobacteria</taxon>
        <taxon>Rhodobacterales</taxon>
        <taxon>Roseobacteraceae</taxon>
        <taxon>Rubellimicrobium</taxon>
    </lineage>
</organism>
<gene>
    <name evidence="1" type="ORF">ACFPOC_05795</name>
</gene>
<evidence type="ECO:0000313" key="2">
    <source>
        <dbReference type="Proteomes" id="UP001596056"/>
    </source>
</evidence>
<accession>A0ABW0SAQ0</accession>
<name>A0ABW0SAQ0_9RHOB</name>
<evidence type="ECO:0000313" key="1">
    <source>
        <dbReference type="EMBL" id="MFC5565932.1"/>
    </source>
</evidence>
<keyword evidence="2" id="KW-1185">Reference proteome</keyword>
<dbReference type="EMBL" id="JBHSNA010000003">
    <property type="protein sequence ID" value="MFC5565932.1"/>
    <property type="molecule type" value="Genomic_DNA"/>
</dbReference>